<comment type="pathway">
    <text evidence="1">Protein modification; protein ubiquitination.</text>
</comment>
<evidence type="ECO:0000259" key="3">
    <source>
        <dbReference type="Pfam" id="PF03931"/>
    </source>
</evidence>
<dbReference type="Proteomes" id="UP000015106">
    <property type="component" value="Unassembled WGS sequence"/>
</dbReference>
<reference evidence="4" key="2">
    <citation type="submission" date="2022-06" db="UniProtKB">
        <authorList>
            <consortium name="EnsemblPlants"/>
        </authorList>
    </citation>
    <scope>IDENTIFICATION</scope>
</reference>
<evidence type="ECO:0000313" key="4">
    <source>
        <dbReference type="EnsemblPlants" id="TuG1812S0002394500.01.T01"/>
    </source>
</evidence>
<dbReference type="AlphaFoldDB" id="A0A8R7VIF3"/>
<evidence type="ECO:0000313" key="5">
    <source>
        <dbReference type="Proteomes" id="UP000015106"/>
    </source>
</evidence>
<dbReference type="Gene3D" id="3.30.710.10">
    <property type="entry name" value="Potassium Channel Kv1.1, Chain A"/>
    <property type="match status" value="1"/>
</dbReference>
<dbReference type="Pfam" id="PF03931">
    <property type="entry name" value="Skp1_POZ"/>
    <property type="match status" value="1"/>
</dbReference>
<name>A0A8R7VIF3_TRIUA</name>
<feature type="region of interest" description="Disordered" evidence="2">
    <location>
        <begin position="43"/>
        <end position="118"/>
    </location>
</feature>
<feature type="compositionally biased region" description="Low complexity" evidence="2">
    <location>
        <begin position="46"/>
        <end position="73"/>
    </location>
</feature>
<dbReference type="SUPFAM" id="SSF54695">
    <property type="entry name" value="POZ domain"/>
    <property type="match status" value="1"/>
</dbReference>
<proteinExistence type="predicted"/>
<feature type="domain" description="SKP1 component POZ" evidence="3">
    <location>
        <begin position="10"/>
        <end position="45"/>
    </location>
</feature>
<protein>
    <recommendedName>
        <fullName evidence="3">SKP1 component POZ domain-containing protein</fullName>
    </recommendedName>
</protein>
<dbReference type="EnsemblPlants" id="TuG1812S0002394500.01.T01">
    <property type="protein sequence ID" value="TuG1812S0002394500.01.T01"/>
    <property type="gene ID" value="TuG1812S0002394500.01"/>
</dbReference>
<dbReference type="Gramene" id="TuG1812S0002394500.01.T01">
    <property type="protein sequence ID" value="TuG1812S0002394500.01.T01"/>
    <property type="gene ID" value="TuG1812S0002394500.01"/>
</dbReference>
<dbReference type="InterPro" id="IPR016073">
    <property type="entry name" value="Skp1_comp_POZ"/>
</dbReference>
<reference evidence="5" key="1">
    <citation type="journal article" date="2013" name="Nature">
        <title>Draft genome of the wheat A-genome progenitor Triticum urartu.</title>
        <authorList>
            <person name="Ling H.Q."/>
            <person name="Zhao S."/>
            <person name="Liu D."/>
            <person name="Wang J."/>
            <person name="Sun H."/>
            <person name="Zhang C."/>
            <person name="Fan H."/>
            <person name="Li D."/>
            <person name="Dong L."/>
            <person name="Tao Y."/>
            <person name="Gao C."/>
            <person name="Wu H."/>
            <person name="Li Y."/>
            <person name="Cui Y."/>
            <person name="Guo X."/>
            <person name="Zheng S."/>
            <person name="Wang B."/>
            <person name="Yu K."/>
            <person name="Liang Q."/>
            <person name="Yang W."/>
            <person name="Lou X."/>
            <person name="Chen J."/>
            <person name="Feng M."/>
            <person name="Jian J."/>
            <person name="Zhang X."/>
            <person name="Luo G."/>
            <person name="Jiang Y."/>
            <person name="Liu J."/>
            <person name="Wang Z."/>
            <person name="Sha Y."/>
            <person name="Zhang B."/>
            <person name="Wu H."/>
            <person name="Tang D."/>
            <person name="Shen Q."/>
            <person name="Xue P."/>
            <person name="Zou S."/>
            <person name="Wang X."/>
            <person name="Liu X."/>
            <person name="Wang F."/>
            <person name="Yang Y."/>
            <person name="An X."/>
            <person name="Dong Z."/>
            <person name="Zhang K."/>
            <person name="Zhang X."/>
            <person name="Luo M.C."/>
            <person name="Dvorak J."/>
            <person name="Tong Y."/>
            <person name="Wang J."/>
            <person name="Yang H."/>
            <person name="Li Z."/>
            <person name="Wang D."/>
            <person name="Zhang A."/>
            <person name="Wang J."/>
        </authorList>
    </citation>
    <scope>NUCLEOTIDE SEQUENCE</scope>
    <source>
        <strain evidence="5">cv. G1812</strain>
    </source>
</reference>
<dbReference type="InterPro" id="IPR011333">
    <property type="entry name" value="SKP1/BTB/POZ_sf"/>
</dbReference>
<dbReference type="GO" id="GO:0006511">
    <property type="term" value="P:ubiquitin-dependent protein catabolic process"/>
    <property type="evidence" value="ECO:0007669"/>
    <property type="project" value="InterPro"/>
</dbReference>
<feature type="compositionally biased region" description="Low complexity" evidence="2">
    <location>
        <begin position="83"/>
        <end position="118"/>
    </location>
</feature>
<accession>A0A8R7VIF3</accession>
<keyword evidence="5" id="KW-1185">Reference proteome</keyword>
<evidence type="ECO:0000256" key="2">
    <source>
        <dbReference type="SAM" id="MobiDB-lite"/>
    </source>
</evidence>
<organism evidence="4 5">
    <name type="scientific">Triticum urartu</name>
    <name type="common">Red wild einkorn</name>
    <name type="synonym">Crithodium urartu</name>
    <dbReference type="NCBI Taxonomy" id="4572"/>
    <lineage>
        <taxon>Eukaryota</taxon>
        <taxon>Viridiplantae</taxon>
        <taxon>Streptophyta</taxon>
        <taxon>Embryophyta</taxon>
        <taxon>Tracheophyta</taxon>
        <taxon>Spermatophyta</taxon>
        <taxon>Magnoliopsida</taxon>
        <taxon>Liliopsida</taxon>
        <taxon>Poales</taxon>
        <taxon>Poaceae</taxon>
        <taxon>BOP clade</taxon>
        <taxon>Pooideae</taxon>
        <taxon>Triticodae</taxon>
        <taxon>Triticeae</taxon>
        <taxon>Triticinae</taxon>
        <taxon>Triticum</taxon>
    </lineage>
</organism>
<evidence type="ECO:0000256" key="1">
    <source>
        <dbReference type="ARBA" id="ARBA00004906"/>
    </source>
</evidence>
<sequence length="118" mass="13210">MRQRRHRRRLTLRSSDGVEFVVEETVAMELQTIKHMVEDYCIDNITPSPTSKPRSSPWSSSTASSTSRSAKPKPQTPSPRPPSRTSRPLTRSSSTSNITSSSTSSWLQTTWTSRGCLI</sequence>